<evidence type="ECO:0000313" key="5">
    <source>
        <dbReference type="EMBL" id="CAF3908144.1"/>
    </source>
</evidence>
<protein>
    <recommendedName>
        <fullName evidence="3">Caspase family p20 domain-containing protein</fullName>
    </recommendedName>
</protein>
<dbReference type="Gene3D" id="3.40.50.1460">
    <property type="match status" value="1"/>
</dbReference>
<dbReference type="PANTHER" id="PTHR22576:SF37">
    <property type="entry name" value="MUCOSA-ASSOCIATED LYMPHOID TISSUE LYMPHOMA TRANSLOCATION PROTEIN 1"/>
    <property type="match status" value="1"/>
</dbReference>
<feature type="compositionally biased region" description="Basic and acidic residues" evidence="2">
    <location>
        <begin position="350"/>
        <end position="380"/>
    </location>
</feature>
<dbReference type="EMBL" id="CAJOAZ010002230">
    <property type="protein sequence ID" value="CAF3908144.1"/>
    <property type="molecule type" value="Genomic_DNA"/>
</dbReference>
<evidence type="ECO:0000256" key="2">
    <source>
        <dbReference type="SAM" id="MobiDB-lite"/>
    </source>
</evidence>
<dbReference type="EMBL" id="CAJNOG010000651">
    <property type="protein sequence ID" value="CAF1327024.1"/>
    <property type="molecule type" value="Genomic_DNA"/>
</dbReference>
<feature type="domain" description="Caspase family p20" evidence="3">
    <location>
        <begin position="31"/>
        <end position="138"/>
    </location>
</feature>
<feature type="region of interest" description="Disordered" evidence="2">
    <location>
        <begin position="247"/>
        <end position="569"/>
    </location>
</feature>
<dbReference type="SUPFAM" id="SSF52129">
    <property type="entry name" value="Caspase-like"/>
    <property type="match status" value="1"/>
</dbReference>
<comment type="similarity">
    <text evidence="1">Belongs to the peptidase C14A family.</text>
</comment>
<evidence type="ECO:0000313" key="4">
    <source>
        <dbReference type="EMBL" id="CAF1327024.1"/>
    </source>
</evidence>
<feature type="compositionally biased region" description="Polar residues" evidence="2">
    <location>
        <begin position="340"/>
        <end position="349"/>
    </location>
</feature>
<dbReference type="Pfam" id="PF00656">
    <property type="entry name" value="Peptidase_C14"/>
    <property type="match status" value="1"/>
</dbReference>
<reference evidence="5" key="1">
    <citation type="submission" date="2021-02" db="EMBL/GenBank/DDBJ databases">
        <authorList>
            <person name="Nowell W R."/>
        </authorList>
    </citation>
    <scope>NUCLEOTIDE SEQUENCE</scope>
</reference>
<dbReference type="SMART" id="SM00115">
    <property type="entry name" value="CASc"/>
    <property type="match status" value="1"/>
</dbReference>
<feature type="compositionally biased region" description="Basic and acidic residues" evidence="2">
    <location>
        <begin position="506"/>
        <end position="516"/>
    </location>
</feature>
<gene>
    <name evidence="4" type="ORF">JYZ213_LOCUS33732</name>
    <name evidence="5" type="ORF">OXD698_LOCUS24324</name>
</gene>
<dbReference type="PROSITE" id="PS50208">
    <property type="entry name" value="CASPASE_P20"/>
    <property type="match status" value="1"/>
</dbReference>
<feature type="compositionally biased region" description="Polar residues" evidence="2">
    <location>
        <begin position="521"/>
        <end position="556"/>
    </location>
</feature>
<organism evidence="5 6">
    <name type="scientific">Adineta steineri</name>
    <dbReference type="NCBI Taxonomy" id="433720"/>
    <lineage>
        <taxon>Eukaryota</taxon>
        <taxon>Metazoa</taxon>
        <taxon>Spiralia</taxon>
        <taxon>Gnathifera</taxon>
        <taxon>Rotifera</taxon>
        <taxon>Eurotatoria</taxon>
        <taxon>Bdelloidea</taxon>
        <taxon>Adinetida</taxon>
        <taxon>Adinetidae</taxon>
        <taxon>Adineta</taxon>
    </lineage>
</organism>
<dbReference type="GO" id="GO:0006508">
    <property type="term" value="P:proteolysis"/>
    <property type="evidence" value="ECO:0007669"/>
    <property type="project" value="InterPro"/>
</dbReference>
<dbReference type="GO" id="GO:0004197">
    <property type="term" value="F:cysteine-type endopeptidase activity"/>
    <property type="evidence" value="ECO:0007669"/>
    <property type="project" value="InterPro"/>
</dbReference>
<dbReference type="Proteomes" id="UP000663844">
    <property type="component" value="Unassembled WGS sequence"/>
</dbReference>
<evidence type="ECO:0000256" key="1">
    <source>
        <dbReference type="ARBA" id="ARBA00010134"/>
    </source>
</evidence>
<dbReference type="InterPro" id="IPR001309">
    <property type="entry name" value="Pept_C14_p20"/>
</dbReference>
<feature type="compositionally biased region" description="Basic and acidic residues" evidence="2">
    <location>
        <begin position="478"/>
        <end position="487"/>
    </location>
</feature>
<feature type="compositionally biased region" description="Polar residues" evidence="2">
    <location>
        <begin position="491"/>
        <end position="505"/>
    </location>
</feature>
<accession>A0A819HZU6</accession>
<name>A0A819HZU6_9BILA</name>
<dbReference type="Proteomes" id="UP000663845">
    <property type="component" value="Unassembled WGS sequence"/>
</dbReference>
<dbReference type="AlphaFoldDB" id="A0A819HZU6"/>
<evidence type="ECO:0000313" key="6">
    <source>
        <dbReference type="Proteomes" id="UP000663844"/>
    </source>
</evidence>
<feature type="compositionally biased region" description="Basic and acidic residues" evidence="2">
    <location>
        <begin position="432"/>
        <end position="465"/>
    </location>
</feature>
<feature type="compositionally biased region" description="Basic and acidic residues" evidence="2">
    <location>
        <begin position="391"/>
        <end position="420"/>
    </location>
</feature>
<evidence type="ECO:0000259" key="3">
    <source>
        <dbReference type="PROSITE" id="PS50208"/>
    </source>
</evidence>
<dbReference type="InterPro" id="IPR011600">
    <property type="entry name" value="Pept_C14_caspase"/>
</dbReference>
<dbReference type="InterPro" id="IPR052039">
    <property type="entry name" value="Caspase-related_regulators"/>
</dbReference>
<proteinExistence type="inferred from homology"/>
<dbReference type="PANTHER" id="PTHR22576">
    <property type="entry name" value="MUCOSA ASSOCIATED LYMPHOID TISSUE LYMPHOMA TRANSLOCATION PROTEIN 1/PARACASPASE"/>
    <property type="match status" value="1"/>
</dbReference>
<sequence>MASSVSYKRKIGLVIGINKYPRDVLQYCINDANDLANTLQRIGFQISLGLDCNLSEFLKKIDTFIKTIERDDLVLFYFAGHGKQNEDENYLLPSDYNYDYSGHERDYIVNNAINVKYIMNKIEDKKSRITIYLFDCCRFKIRTRDPDNKQGLSSINAPAQTLVVFACAPGKAVLDETQNNKNGSFIENLLKHISTSNEHIEEVMRNVADDVHRQTEGFQLPHRTSSLTGKVYLVTYNNQASERESLPRRSIGLLHNSRSSDLYKQRQKSPRGNLDRVRRSSRRRSSRERESLPRISIESTDPFRSSNLFNPRPKYPHDNLGRGRRSSRKRESLPRRSTESLHNSRSSDLFNRRLESARNNADRGRRSSRERESSSRKSTESLHNSRSSDLFNRRLESARNNVDRGRRSSRERQSSSRRSTESPNPYRSSDLFNRRPEPTRNNVDRGRRSSRERESLPRRSGESPHHSRSVATSLIDTRSSDLYDQRRKSSRLNNEPGSPLTSNRDLSAKRPSDSVHHSRLAATSLTDIRSSNLYNQQSRSARLNNDQTSPLTNNRDVSARMPPESSIHRGTRRKIFQPQDSIQLLIETTFESQILCAFACNQQPSCHAFDSDSASERCRLFEGDLTTGSIVSSTSATSIVGIIELFPSLFVKTHNQSCETCQDSRYEICSPTTNTCQCRSNSYWDGSICALQLFTNNTCSQINSCRKGQNLTCVVDSNGQFNRCALSTYSHI</sequence>
<comment type="caution">
    <text evidence="5">The sequence shown here is derived from an EMBL/GenBank/DDBJ whole genome shotgun (WGS) entry which is preliminary data.</text>
</comment>
<dbReference type="InterPro" id="IPR015917">
    <property type="entry name" value="Pept_C14A"/>
</dbReference>
<dbReference type="InterPro" id="IPR029030">
    <property type="entry name" value="Caspase-like_dom_sf"/>
</dbReference>
<feature type="compositionally biased region" description="Basic and acidic residues" evidence="2">
    <location>
        <begin position="329"/>
        <end position="339"/>
    </location>
</feature>